<dbReference type="Gene3D" id="3.40.50.150">
    <property type="entry name" value="Vaccinia Virus protein VP39"/>
    <property type="match status" value="1"/>
</dbReference>
<keyword evidence="2" id="KW-1185">Reference proteome</keyword>
<dbReference type="InterPro" id="IPR029063">
    <property type="entry name" value="SAM-dependent_MTases_sf"/>
</dbReference>
<comment type="caution">
    <text evidence="1">The sequence shown here is derived from an EMBL/GenBank/DDBJ whole genome shotgun (WGS) entry which is preliminary data.</text>
</comment>
<gene>
    <name evidence="1" type="ORF">C8D91_0109</name>
</gene>
<dbReference type="AlphaFoldDB" id="A0A4R6XXC8"/>
<name>A0A4R6XXC8_9GAMM</name>
<dbReference type="RefSeq" id="WP_099018096.1">
    <property type="nucleotide sequence ID" value="NZ_NIHB01000001.1"/>
</dbReference>
<protein>
    <recommendedName>
        <fullName evidence="3">Methyltransferase family protein</fullName>
    </recommendedName>
</protein>
<organism evidence="1 2">
    <name type="scientific">Marinicella litoralis</name>
    <dbReference type="NCBI Taxonomy" id="644220"/>
    <lineage>
        <taxon>Bacteria</taxon>
        <taxon>Pseudomonadati</taxon>
        <taxon>Pseudomonadota</taxon>
        <taxon>Gammaproteobacteria</taxon>
        <taxon>Lysobacterales</taxon>
        <taxon>Marinicellaceae</taxon>
        <taxon>Marinicella</taxon>
    </lineage>
</organism>
<evidence type="ECO:0000313" key="2">
    <source>
        <dbReference type="Proteomes" id="UP000295724"/>
    </source>
</evidence>
<dbReference type="OrthoDB" id="5974463at2"/>
<accession>A0A4R6XXC8</accession>
<evidence type="ECO:0008006" key="3">
    <source>
        <dbReference type="Google" id="ProtNLM"/>
    </source>
</evidence>
<dbReference type="CDD" id="cd02440">
    <property type="entry name" value="AdoMet_MTases"/>
    <property type="match status" value="1"/>
</dbReference>
<reference evidence="1 2" key="1">
    <citation type="submission" date="2019-03" db="EMBL/GenBank/DDBJ databases">
        <title>Genomic Encyclopedia of Type Strains, Phase IV (KMG-IV): sequencing the most valuable type-strain genomes for metagenomic binning, comparative biology and taxonomic classification.</title>
        <authorList>
            <person name="Goeker M."/>
        </authorList>
    </citation>
    <scope>NUCLEOTIDE SEQUENCE [LARGE SCALE GENOMIC DNA]</scope>
    <source>
        <strain evidence="1 2">DSM 25488</strain>
    </source>
</reference>
<dbReference type="SUPFAM" id="SSF53335">
    <property type="entry name" value="S-adenosyl-L-methionine-dependent methyltransferases"/>
    <property type="match status" value="1"/>
</dbReference>
<dbReference type="EMBL" id="SNZB01000001">
    <property type="protein sequence ID" value="TDR23249.1"/>
    <property type="molecule type" value="Genomic_DNA"/>
</dbReference>
<sequence>MSKNHWTAYWKSGVLTSLPADFKVNYDGELADYWLSVLQQYDQEITTLDVCTGNGAVAILVKQLAQQLDLNINMTAVDASDIKPASILNNFPDMQDVINQIDFIGNCLIENMCEKINSKFELIVSQYGIEYCETEPAAQNIVKLLKEKGKFVFISHAPETAMMAYMQTEEQVYQVLEDVKAFEILHQFSNDKTTVNGFKIKLKACLAAMSLHAAYRSNALFNTWGNTLSQLLNMPNAALKQQRIKAKEFSQQYEFARARANDMLRVSDKLLNDPKWYQAFERAGLTLINQGDIRYQNTHNVGHFYEFTKD</sequence>
<evidence type="ECO:0000313" key="1">
    <source>
        <dbReference type="EMBL" id="TDR23249.1"/>
    </source>
</evidence>
<proteinExistence type="predicted"/>
<dbReference type="Proteomes" id="UP000295724">
    <property type="component" value="Unassembled WGS sequence"/>
</dbReference>